<evidence type="ECO:0000313" key="1">
    <source>
        <dbReference type="EMBL" id="MBI5251848.1"/>
    </source>
</evidence>
<dbReference type="Proteomes" id="UP000807825">
    <property type="component" value="Unassembled WGS sequence"/>
</dbReference>
<evidence type="ECO:0000313" key="2">
    <source>
        <dbReference type="Proteomes" id="UP000807825"/>
    </source>
</evidence>
<name>A0A9D6Z267_9BACT</name>
<reference evidence="1" key="1">
    <citation type="submission" date="2020-07" db="EMBL/GenBank/DDBJ databases">
        <title>Huge and variable diversity of episymbiotic CPR bacteria and DPANN archaea in groundwater ecosystems.</title>
        <authorList>
            <person name="He C.Y."/>
            <person name="Keren R."/>
            <person name="Whittaker M."/>
            <person name="Farag I.F."/>
            <person name="Doudna J."/>
            <person name="Cate J.H.D."/>
            <person name="Banfield J.F."/>
        </authorList>
    </citation>
    <scope>NUCLEOTIDE SEQUENCE</scope>
    <source>
        <strain evidence="1">NC_groundwater_1664_Pr3_B-0.1um_52_9</strain>
    </source>
</reference>
<proteinExistence type="predicted"/>
<sequence length="194" mass="22711">MDKKFNSRRKSFAVLVSLLYLSFLGSGWAFSQVGECSAVRARWEGVFQELRLKLQEFQSIQQIHVEKIAQRPLIDRSENKSIARQVAEALQLKEDLLNAKRKECGNLLNLEAQTFNEFQDCAQGIKDKEFKNIVKKRQGIVDKTQISISEVQEVEGKDTIIPYNDAMQDQDPYARSVNNYWQNYQQMYKRWWGH</sequence>
<gene>
    <name evidence="1" type="ORF">HY912_20335</name>
</gene>
<accession>A0A9D6Z267</accession>
<dbReference type="AlphaFoldDB" id="A0A9D6Z267"/>
<organism evidence="1 2">
    <name type="scientific">Desulfomonile tiedjei</name>
    <dbReference type="NCBI Taxonomy" id="2358"/>
    <lineage>
        <taxon>Bacteria</taxon>
        <taxon>Pseudomonadati</taxon>
        <taxon>Thermodesulfobacteriota</taxon>
        <taxon>Desulfomonilia</taxon>
        <taxon>Desulfomonilales</taxon>
        <taxon>Desulfomonilaceae</taxon>
        <taxon>Desulfomonile</taxon>
    </lineage>
</organism>
<dbReference type="EMBL" id="JACRDE010000531">
    <property type="protein sequence ID" value="MBI5251848.1"/>
    <property type="molecule type" value="Genomic_DNA"/>
</dbReference>
<protein>
    <submittedName>
        <fullName evidence="1">Uncharacterized protein</fullName>
    </submittedName>
</protein>
<comment type="caution">
    <text evidence="1">The sequence shown here is derived from an EMBL/GenBank/DDBJ whole genome shotgun (WGS) entry which is preliminary data.</text>
</comment>